<reference evidence="5 6" key="1">
    <citation type="journal article" date="2022" name="Nat. Genet.">
        <title>Improved pea reference genome and pan-genome highlight genomic features and evolutionary characteristics.</title>
        <authorList>
            <person name="Yang T."/>
            <person name="Liu R."/>
            <person name="Luo Y."/>
            <person name="Hu S."/>
            <person name="Wang D."/>
            <person name="Wang C."/>
            <person name="Pandey M.K."/>
            <person name="Ge S."/>
            <person name="Xu Q."/>
            <person name="Li N."/>
            <person name="Li G."/>
            <person name="Huang Y."/>
            <person name="Saxena R.K."/>
            <person name="Ji Y."/>
            <person name="Li M."/>
            <person name="Yan X."/>
            <person name="He Y."/>
            <person name="Liu Y."/>
            <person name="Wang X."/>
            <person name="Xiang C."/>
            <person name="Varshney R.K."/>
            <person name="Ding H."/>
            <person name="Gao S."/>
            <person name="Zong X."/>
        </authorList>
    </citation>
    <scope>NUCLEOTIDE SEQUENCE [LARGE SCALE GENOMIC DNA]</scope>
    <source>
        <strain evidence="5 6">cv. Zhongwan 6</strain>
    </source>
</reference>
<feature type="region of interest" description="Disordered" evidence="3">
    <location>
        <begin position="1"/>
        <end position="194"/>
    </location>
</feature>
<name>A0A9D4WBC2_PEA</name>
<feature type="compositionally biased region" description="Polar residues" evidence="3">
    <location>
        <begin position="170"/>
        <end position="185"/>
    </location>
</feature>
<evidence type="ECO:0000256" key="1">
    <source>
        <dbReference type="PROSITE-ProRule" id="PRU00047"/>
    </source>
</evidence>
<organism evidence="5 6">
    <name type="scientific">Pisum sativum</name>
    <name type="common">Garden pea</name>
    <name type="synonym">Lathyrus oleraceus</name>
    <dbReference type="NCBI Taxonomy" id="3888"/>
    <lineage>
        <taxon>Eukaryota</taxon>
        <taxon>Viridiplantae</taxon>
        <taxon>Streptophyta</taxon>
        <taxon>Embryophyta</taxon>
        <taxon>Tracheophyta</taxon>
        <taxon>Spermatophyta</taxon>
        <taxon>Magnoliopsida</taxon>
        <taxon>eudicotyledons</taxon>
        <taxon>Gunneridae</taxon>
        <taxon>Pentapetalae</taxon>
        <taxon>rosids</taxon>
        <taxon>fabids</taxon>
        <taxon>Fabales</taxon>
        <taxon>Fabaceae</taxon>
        <taxon>Papilionoideae</taxon>
        <taxon>50 kb inversion clade</taxon>
        <taxon>NPAAA clade</taxon>
        <taxon>Hologalegina</taxon>
        <taxon>IRL clade</taxon>
        <taxon>Fabeae</taxon>
        <taxon>Lathyrus</taxon>
    </lineage>
</organism>
<feature type="compositionally biased region" description="Basic residues" evidence="3">
    <location>
        <begin position="77"/>
        <end position="94"/>
    </location>
</feature>
<dbReference type="SMART" id="SM00343">
    <property type="entry name" value="ZnF_C2HC"/>
    <property type="match status" value="1"/>
</dbReference>
<evidence type="ECO:0000256" key="3">
    <source>
        <dbReference type="SAM" id="MobiDB-lite"/>
    </source>
</evidence>
<dbReference type="InterPro" id="IPR001878">
    <property type="entry name" value="Znf_CCHC"/>
</dbReference>
<dbReference type="Pfam" id="PF00098">
    <property type="entry name" value="zf-CCHC"/>
    <property type="match status" value="1"/>
</dbReference>
<keyword evidence="2" id="KW-0175">Coiled coil</keyword>
<dbReference type="GO" id="GO:0008270">
    <property type="term" value="F:zinc ion binding"/>
    <property type="evidence" value="ECO:0007669"/>
    <property type="project" value="UniProtKB-KW"/>
</dbReference>
<feature type="compositionally biased region" description="Acidic residues" evidence="3">
    <location>
        <begin position="53"/>
        <end position="72"/>
    </location>
</feature>
<gene>
    <name evidence="5" type="ORF">KIW84_064104</name>
</gene>
<keyword evidence="6" id="KW-1185">Reference proteome</keyword>
<keyword evidence="1" id="KW-0862">Zinc</keyword>
<feature type="coiled-coil region" evidence="2">
    <location>
        <begin position="213"/>
        <end position="268"/>
    </location>
</feature>
<feature type="compositionally biased region" description="Basic and acidic residues" evidence="3">
    <location>
        <begin position="95"/>
        <end position="110"/>
    </location>
</feature>
<feature type="domain" description="CCHC-type" evidence="4">
    <location>
        <begin position="114"/>
        <end position="129"/>
    </location>
</feature>
<accession>A0A9D4WBC2</accession>
<dbReference type="GO" id="GO:0003676">
    <property type="term" value="F:nucleic acid binding"/>
    <property type="evidence" value="ECO:0007669"/>
    <property type="project" value="InterPro"/>
</dbReference>
<dbReference type="EMBL" id="JAMSHJ010000006">
    <property type="protein sequence ID" value="KAI5398607.1"/>
    <property type="molecule type" value="Genomic_DNA"/>
</dbReference>
<dbReference type="Proteomes" id="UP001058974">
    <property type="component" value="Chromosome 6"/>
</dbReference>
<dbReference type="AlphaFoldDB" id="A0A9D4WBC2"/>
<dbReference type="Gene3D" id="4.10.60.10">
    <property type="entry name" value="Zinc finger, CCHC-type"/>
    <property type="match status" value="1"/>
</dbReference>
<keyword evidence="1" id="KW-0863">Zinc-finger</keyword>
<feature type="compositionally biased region" description="Basic and acidic residues" evidence="3">
    <location>
        <begin position="116"/>
        <end position="141"/>
    </location>
</feature>
<proteinExistence type="predicted"/>
<keyword evidence="1" id="KW-0479">Metal-binding</keyword>
<dbReference type="SUPFAM" id="SSF57756">
    <property type="entry name" value="Retrovirus zinc finger-like domains"/>
    <property type="match status" value="1"/>
</dbReference>
<dbReference type="Gramene" id="Psat06G0410400-T1">
    <property type="protein sequence ID" value="KAI5398607.1"/>
    <property type="gene ID" value="KIW84_064104"/>
</dbReference>
<evidence type="ECO:0000256" key="2">
    <source>
        <dbReference type="SAM" id="Coils"/>
    </source>
</evidence>
<protein>
    <recommendedName>
        <fullName evidence="4">CCHC-type domain-containing protein</fullName>
    </recommendedName>
</protein>
<evidence type="ECO:0000259" key="4">
    <source>
        <dbReference type="PROSITE" id="PS50158"/>
    </source>
</evidence>
<comment type="caution">
    <text evidence="5">The sequence shown here is derived from an EMBL/GenBank/DDBJ whole genome shotgun (WGS) entry which is preliminary data.</text>
</comment>
<sequence>MHAVPTIREHIVQPHRSNPDTATKLTSPTHLRPIALKSRSERRKPQRNKAFQAEEEDNDDSEKEDSDDEEELSLLTRRVKQLWRKRNNNFRRPRPKGDRSESTSRGKSNKEITCYECKETGHYRNECPKLKKESSKREGFRKNSFRTKKGRMATWDNSGSDSSESDSEEQANVTLMATTSRNASDGESDSEEVFSDLSHSDLESCISKTLNSYQKLKQKFKALKEVLEGTIEEYDKLEITVSELKDENQTLIKERDSTNKQCLKLEEALSQAP</sequence>
<feature type="compositionally biased region" description="Polar residues" evidence="3">
    <location>
        <begin position="15"/>
        <end position="29"/>
    </location>
</feature>
<dbReference type="PROSITE" id="PS50158">
    <property type="entry name" value="ZF_CCHC"/>
    <property type="match status" value="1"/>
</dbReference>
<evidence type="ECO:0000313" key="6">
    <source>
        <dbReference type="Proteomes" id="UP001058974"/>
    </source>
</evidence>
<evidence type="ECO:0000313" key="5">
    <source>
        <dbReference type="EMBL" id="KAI5398607.1"/>
    </source>
</evidence>
<dbReference type="InterPro" id="IPR036875">
    <property type="entry name" value="Znf_CCHC_sf"/>
</dbReference>